<evidence type="ECO:0000313" key="3">
    <source>
        <dbReference type="Proteomes" id="UP000288058"/>
    </source>
</evidence>
<feature type="transmembrane region" description="Helical" evidence="1">
    <location>
        <begin position="76"/>
        <end position="96"/>
    </location>
</feature>
<protein>
    <submittedName>
        <fullName evidence="2">DUF4199 domain-containing protein</fullName>
    </submittedName>
</protein>
<dbReference type="OrthoDB" id="5766000at2"/>
<keyword evidence="1" id="KW-0472">Membrane</keyword>
<keyword evidence="1" id="KW-1133">Transmembrane helix</keyword>
<keyword evidence="1" id="KW-0812">Transmembrane</keyword>
<comment type="caution">
    <text evidence="2">The sequence shown here is derived from an EMBL/GenBank/DDBJ whole genome shotgun (WGS) entry which is preliminary data.</text>
</comment>
<feature type="transmembrane region" description="Helical" evidence="1">
    <location>
        <begin position="12"/>
        <end position="30"/>
    </location>
</feature>
<dbReference type="Pfam" id="PF13858">
    <property type="entry name" value="DUF4199"/>
    <property type="match status" value="1"/>
</dbReference>
<dbReference type="AlphaFoldDB" id="A0A432YUJ7"/>
<name>A0A432YUJ7_9GAMM</name>
<evidence type="ECO:0000313" key="2">
    <source>
        <dbReference type="EMBL" id="RUO66986.1"/>
    </source>
</evidence>
<evidence type="ECO:0000256" key="1">
    <source>
        <dbReference type="SAM" id="Phobius"/>
    </source>
</evidence>
<proteinExistence type="predicted"/>
<keyword evidence="3" id="KW-1185">Reference proteome</keyword>
<reference evidence="3" key="1">
    <citation type="journal article" date="2018" name="Front. Microbiol.">
        <title>Genome-Based Analysis Reveals the Taxonomy and Diversity of the Family Idiomarinaceae.</title>
        <authorList>
            <person name="Liu Y."/>
            <person name="Lai Q."/>
            <person name="Shao Z."/>
        </authorList>
    </citation>
    <scope>NUCLEOTIDE SEQUENCE [LARGE SCALE GENOMIC DNA]</scope>
    <source>
        <strain evidence="3">R22</strain>
    </source>
</reference>
<feature type="transmembrane region" description="Helical" evidence="1">
    <location>
        <begin position="36"/>
        <end position="56"/>
    </location>
</feature>
<accession>A0A432YUJ7</accession>
<gene>
    <name evidence="2" type="ORF">CWI78_10780</name>
</gene>
<feature type="transmembrane region" description="Helical" evidence="1">
    <location>
        <begin position="133"/>
        <end position="156"/>
    </location>
</feature>
<dbReference type="InterPro" id="IPR025250">
    <property type="entry name" value="DUF4199"/>
</dbReference>
<dbReference type="RefSeq" id="WP_126782816.1">
    <property type="nucleotide sequence ID" value="NZ_PIQC01000008.1"/>
</dbReference>
<dbReference type="EMBL" id="PIQC01000008">
    <property type="protein sequence ID" value="RUO66986.1"/>
    <property type="molecule type" value="Genomic_DNA"/>
</dbReference>
<dbReference type="Proteomes" id="UP000288058">
    <property type="component" value="Unassembled WGS sequence"/>
</dbReference>
<sequence length="164" mass="18439">MLKQRKTEIKWGVIFIIAGLLWMLVERLVGLHDNYIAYHSTYTNFFALIAIAIYVLALREKREKDLNGSMTWKQGFVSGLIIAIVVAILTPISQWVTHVIISPNYFENVSNFAVTQGEMSAEQAEVYFQLGSYIVQSMIFALVMGAITAAIVAVFMKTPQPDTD</sequence>
<organism evidence="2 3">
    <name type="scientific">Idiomarina ramblicola</name>
    <dbReference type="NCBI Taxonomy" id="263724"/>
    <lineage>
        <taxon>Bacteria</taxon>
        <taxon>Pseudomonadati</taxon>
        <taxon>Pseudomonadota</taxon>
        <taxon>Gammaproteobacteria</taxon>
        <taxon>Alteromonadales</taxon>
        <taxon>Idiomarinaceae</taxon>
        <taxon>Idiomarina</taxon>
    </lineage>
</organism>